<gene>
    <name evidence="1" type="ORF">XENOCAPTIV_010394</name>
</gene>
<accession>A0ABV0SHK6</accession>
<comment type="caution">
    <text evidence="1">The sequence shown here is derived from an EMBL/GenBank/DDBJ whole genome shotgun (WGS) entry which is preliminary data.</text>
</comment>
<proteinExistence type="predicted"/>
<sequence>CNIKQKIHDFSNSPKQKRPIVEITPIGGLFRGKRFYCNPPQTIICHVHIIVEA</sequence>
<feature type="non-terminal residue" evidence="1">
    <location>
        <position position="1"/>
    </location>
</feature>
<evidence type="ECO:0000313" key="1">
    <source>
        <dbReference type="EMBL" id="MEQ2218947.1"/>
    </source>
</evidence>
<keyword evidence="2" id="KW-1185">Reference proteome</keyword>
<evidence type="ECO:0000313" key="2">
    <source>
        <dbReference type="Proteomes" id="UP001434883"/>
    </source>
</evidence>
<name>A0ABV0SHK6_9TELE</name>
<dbReference type="Proteomes" id="UP001434883">
    <property type="component" value="Unassembled WGS sequence"/>
</dbReference>
<protein>
    <submittedName>
        <fullName evidence="1">Uncharacterized protein</fullName>
    </submittedName>
</protein>
<dbReference type="EMBL" id="JAHRIN010077895">
    <property type="protein sequence ID" value="MEQ2218947.1"/>
    <property type="molecule type" value="Genomic_DNA"/>
</dbReference>
<reference evidence="1 2" key="1">
    <citation type="submission" date="2021-06" db="EMBL/GenBank/DDBJ databases">
        <authorList>
            <person name="Palmer J.M."/>
        </authorList>
    </citation>
    <scope>NUCLEOTIDE SEQUENCE [LARGE SCALE GENOMIC DNA]</scope>
    <source>
        <strain evidence="1 2">XC_2019</strain>
        <tissue evidence="1">Muscle</tissue>
    </source>
</reference>
<organism evidence="1 2">
    <name type="scientific">Xenoophorus captivus</name>
    <dbReference type="NCBI Taxonomy" id="1517983"/>
    <lineage>
        <taxon>Eukaryota</taxon>
        <taxon>Metazoa</taxon>
        <taxon>Chordata</taxon>
        <taxon>Craniata</taxon>
        <taxon>Vertebrata</taxon>
        <taxon>Euteleostomi</taxon>
        <taxon>Actinopterygii</taxon>
        <taxon>Neopterygii</taxon>
        <taxon>Teleostei</taxon>
        <taxon>Neoteleostei</taxon>
        <taxon>Acanthomorphata</taxon>
        <taxon>Ovalentaria</taxon>
        <taxon>Atherinomorphae</taxon>
        <taxon>Cyprinodontiformes</taxon>
        <taxon>Goodeidae</taxon>
        <taxon>Xenoophorus</taxon>
    </lineage>
</organism>